<keyword evidence="1" id="KW-0285">Flavoprotein</keyword>
<keyword evidence="4" id="KW-0503">Monooxygenase</keyword>
<dbReference type="InterPro" id="IPR036188">
    <property type="entry name" value="FAD/NAD-bd_sf"/>
</dbReference>
<evidence type="ECO:0000259" key="5">
    <source>
        <dbReference type="Pfam" id="PF01494"/>
    </source>
</evidence>
<dbReference type="PRINTS" id="PR00420">
    <property type="entry name" value="RNGMNOXGNASE"/>
</dbReference>
<dbReference type="Pfam" id="PF01494">
    <property type="entry name" value="FAD_binding_3"/>
    <property type="match status" value="2"/>
</dbReference>
<proteinExistence type="predicted"/>
<keyword evidence="7" id="KW-1185">Reference proteome</keyword>
<evidence type="ECO:0000256" key="3">
    <source>
        <dbReference type="ARBA" id="ARBA00023002"/>
    </source>
</evidence>
<feature type="domain" description="FAD-binding" evidence="5">
    <location>
        <begin position="7"/>
        <end position="183"/>
    </location>
</feature>
<gene>
    <name evidence="6" type="ORF">DFH07DRAFT_881387</name>
</gene>
<name>A0AAD7JJW9_9AGAR</name>
<dbReference type="SUPFAM" id="SSF51905">
    <property type="entry name" value="FAD/NAD(P)-binding domain"/>
    <property type="match status" value="1"/>
</dbReference>
<comment type="caution">
    <text evidence="6">The sequence shown here is derived from an EMBL/GenBank/DDBJ whole genome shotgun (WGS) entry which is preliminary data.</text>
</comment>
<dbReference type="InterPro" id="IPR002938">
    <property type="entry name" value="FAD-bd"/>
</dbReference>
<reference evidence="6" key="1">
    <citation type="submission" date="2023-03" db="EMBL/GenBank/DDBJ databases">
        <title>Massive genome expansion in bonnet fungi (Mycena s.s.) driven by repeated elements and novel gene families across ecological guilds.</title>
        <authorList>
            <consortium name="Lawrence Berkeley National Laboratory"/>
            <person name="Harder C.B."/>
            <person name="Miyauchi S."/>
            <person name="Viragh M."/>
            <person name="Kuo A."/>
            <person name="Thoen E."/>
            <person name="Andreopoulos B."/>
            <person name="Lu D."/>
            <person name="Skrede I."/>
            <person name="Drula E."/>
            <person name="Henrissat B."/>
            <person name="Morin E."/>
            <person name="Kohler A."/>
            <person name="Barry K."/>
            <person name="LaButti K."/>
            <person name="Morin E."/>
            <person name="Salamov A."/>
            <person name="Lipzen A."/>
            <person name="Mereny Z."/>
            <person name="Hegedus B."/>
            <person name="Baldrian P."/>
            <person name="Stursova M."/>
            <person name="Weitz H."/>
            <person name="Taylor A."/>
            <person name="Grigoriev I.V."/>
            <person name="Nagy L.G."/>
            <person name="Martin F."/>
            <person name="Kauserud H."/>
        </authorList>
    </citation>
    <scope>NUCLEOTIDE SEQUENCE</scope>
    <source>
        <strain evidence="6">CBHHK188m</strain>
    </source>
</reference>
<protein>
    <recommendedName>
        <fullName evidence="5">FAD-binding domain-containing protein</fullName>
    </recommendedName>
</protein>
<keyword evidence="2" id="KW-0274">FAD</keyword>
<accession>A0AAD7JJW9</accession>
<evidence type="ECO:0000313" key="7">
    <source>
        <dbReference type="Proteomes" id="UP001215280"/>
    </source>
</evidence>
<dbReference type="PANTHER" id="PTHR46972:SF1">
    <property type="entry name" value="FAD DEPENDENT OXIDOREDUCTASE DOMAIN-CONTAINING PROTEIN"/>
    <property type="match status" value="1"/>
</dbReference>
<dbReference type="EMBL" id="JARJLG010000033">
    <property type="protein sequence ID" value="KAJ7766379.1"/>
    <property type="molecule type" value="Genomic_DNA"/>
</dbReference>
<dbReference type="PANTHER" id="PTHR46972">
    <property type="entry name" value="MONOOXYGENASE ASQM-RELATED"/>
    <property type="match status" value="1"/>
</dbReference>
<dbReference type="AlphaFoldDB" id="A0AAD7JJW9"/>
<feature type="domain" description="FAD-binding" evidence="5">
    <location>
        <begin position="299"/>
        <end position="356"/>
    </location>
</feature>
<evidence type="ECO:0000256" key="4">
    <source>
        <dbReference type="ARBA" id="ARBA00023033"/>
    </source>
</evidence>
<dbReference type="GO" id="GO:0071949">
    <property type="term" value="F:FAD binding"/>
    <property type="evidence" value="ECO:0007669"/>
    <property type="project" value="InterPro"/>
</dbReference>
<evidence type="ECO:0000256" key="2">
    <source>
        <dbReference type="ARBA" id="ARBA00022827"/>
    </source>
</evidence>
<evidence type="ECO:0000313" key="6">
    <source>
        <dbReference type="EMBL" id="KAJ7766379.1"/>
    </source>
</evidence>
<dbReference type="Gene3D" id="3.50.50.60">
    <property type="entry name" value="FAD/NAD(P)-binding domain"/>
    <property type="match status" value="1"/>
</dbReference>
<keyword evidence="3" id="KW-0560">Oxidoreductase</keyword>
<sequence length="407" mass="44162">MSTEKPSVAIIGAGVGGLSVAAVLHKAGFNQATVTVYERDPDRDARAHLGSCLDLHTESGIAAMKAAGLEKEFRAASRPEGEAMIITNKTGVPLWEETGKEGSSGRPEIDRTVLRNILLDALPADTVKWDHHLVSITPAENGTHHLEFSNGFKTTCTLLVGADGARSKVRPLLSSAVPTYAGVTGAEISLAPGSAPDLAEKVGKGGRMALDDGKSLLSQYNGDGRVRTYAWFKHPTPDAFGVPEGAPFDPEDVLRRLEARYADWAPPLRGLIGAADRSAVYLRPLFLLPPEHDWAHRKGVTLLGDAANLMSPFAGEGANTAMRSGKELAEALVWAKTVEQWDFNVQRYERDRFRYASGHAKESAKNLEMAYQDDAAEQFVAFFKQFSTLSGQIWYMLGEARKRIFGV</sequence>
<dbReference type="Proteomes" id="UP001215280">
    <property type="component" value="Unassembled WGS sequence"/>
</dbReference>
<evidence type="ECO:0000256" key="1">
    <source>
        <dbReference type="ARBA" id="ARBA00022630"/>
    </source>
</evidence>
<dbReference type="GO" id="GO:0004497">
    <property type="term" value="F:monooxygenase activity"/>
    <property type="evidence" value="ECO:0007669"/>
    <property type="project" value="UniProtKB-KW"/>
</dbReference>
<organism evidence="6 7">
    <name type="scientific">Mycena maculata</name>
    <dbReference type="NCBI Taxonomy" id="230809"/>
    <lineage>
        <taxon>Eukaryota</taxon>
        <taxon>Fungi</taxon>
        <taxon>Dikarya</taxon>
        <taxon>Basidiomycota</taxon>
        <taxon>Agaricomycotina</taxon>
        <taxon>Agaricomycetes</taxon>
        <taxon>Agaricomycetidae</taxon>
        <taxon>Agaricales</taxon>
        <taxon>Marasmiineae</taxon>
        <taxon>Mycenaceae</taxon>
        <taxon>Mycena</taxon>
    </lineage>
</organism>